<proteinExistence type="predicted"/>
<dbReference type="InterPro" id="IPR054574">
    <property type="entry name" value="Cgl0159_dom"/>
</dbReference>
<dbReference type="EMBL" id="CP138335">
    <property type="protein sequence ID" value="XBW07708.1"/>
    <property type="molecule type" value="Genomic_DNA"/>
</dbReference>
<dbReference type="SUPFAM" id="SSF51569">
    <property type="entry name" value="Aldolase"/>
    <property type="match status" value="1"/>
</dbReference>
<dbReference type="Pfam" id="PF22649">
    <property type="entry name" value="Cgl0159"/>
    <property type="match status" value="1"/>
</dbReference>
<protein>
    <submittedName>
        <fullName evidence="2">Deoxyribose-phosphate aldolase</fullName>
    </submittedName>
</protein>
<dbReference type="Gene3D" id="3.20.20.70">
    <property type="entry name" value="Aldolase class I"/>
    <property type="match status" value="1"/>
</dbReference>
<dbReference type="AlphaFoldDB" id="A0AAU7V8P4"/>
<organism evidence="2">
    <name type="scientific">Scrofimicrobium appendicitidis</name>
    <dbReference type="NCBI Taxonomy" id="3079930"/>
    <lineage>
        <taxon>Bacteria</taxon>
        <taxon>Bacillati</taxon>
        <taxon>Actinomycetota</taxon>
        <taxon>Actinomycetes</taxon>
        <taxon>Actinomycetales</taxon>
        <taxon>Actinomycetaceae</taxon>
        <taxon>Scrofimicrobium</taxon>
    </lineage>
</organism>
<dbReference type="RefSeq" id="WP_350257911.1">
    <property type="nucleotide sequence ID" value="NZ_CP138335.1"/>
</dbReference>
<evidence type="ECO:0000313" key="2">
    <source>
        <dbReference type="EMBL" id="XBW07708.1"/>
    </source>
</evidence>
<accession>A0AAU7V8P4</accession>
<gene>
    <name evidence="2" type="ORF">SAC06_08675</name>
</gene>
<reference evidence="2" key="1">
    <citation type="submission" date="2023-11" db="EMBL/GenBank/DDBJ databases">
        <title>Scrofimicrobium hongkongense sp. nov., isolated from a patient with peritonitis.</title>
        <authorList>
            <person name="Lao H.Y."/>
            <person name="Wong A.Y.P."/>
            <person name="Ng T.L."/>
            <person name="Wong R.Y.L."/>
            <person name="Yau M.C.Y."/>
            <person name="Lam J.Y.W."/>
            <person name="Siu G.K.H."/>
        </authorList>
    </citation>
    <scope>NUCLEOTIDE SEQUENCE</scope>
    <source>
        <strain evidence="2">R131</strain>
    </source>
</reference>
<dbReference type="KEGG" id="sapp:SAC06_08675"/>
<evidence type="ECO:0000259" key="1">
    <source>
        <dbReference type="Pfam" id="PF22649"/>
    </source>
</evidence>
<feature type="domain" description="Cgl0159-like" evidence="1">
    <location>
        <begin position="36"/>
        <end position="283"/>
    </location>
</feature>
<name>A0AAU7V8P4_9ACTO</name>
<sequence length="288" mass="30806">MSLIEKLSFRRAYEPGAVESALRDRQRGPALAPGQKILVLACDHPARGALGAGSDPLAMASREEVLRRCQQIMAHPGVGGFLGTADLVEDLALLGSLEGKYVWGSMNRGGLAGASFEMDDRFTGYDAQGVAEAGLDGGKMLLRVNYEDAGSARTIEHCARAVTELGRLQLNAMVEPFISRWQDGQIVNDLSPDAVIKSIAIAQGLGPSTAHTWLKLPAVDEMDRVMEATTLPSLILGGAVSQDVEGTYKRWQETLQLPNVVGLVIGRSLLFPPDGDVDGAVNRLVEML</sequence>
<dbReference type="InterPro" id="IPR013785">
    <property type="entry name" value="Aldolase_TIM"/>
</dbReference>